<name>A0A9W7X346_TRIRA</name>
<proteinExistence type="predicted"/>
<keyword evidence="2" id="KW-1185">Reference proteome</keyword>
<reference evidence="1" key="1">
    <citation type="submission" date="2021-02" db="EMBL/GenBank/DDBJ databases">
        <title>Comparative genomics reveals that relaxation of natural selection precedes convergent phenotypic evolution of cavefish.</title>
        <authorList>
            <person name="Peng Z."/>
        </authorList>
    </citation>
    <scope>NUCLEOTIDE SEQUENCE</scope>
    <source>
        <tissue evidence="1">Muscle</tissue>
    </source>
</reference>
<organism evidence="1 2">
    <name type="scientific">Triplophysa rosa</name>
    <name type="common">Cave loach</name>
    <dbReference type="NCBI Taxonomy" id="992332"/>
    <lineage>
        <taxon>Eukaryota</taxon>
        <taxon>Metazoa</taxon>
        <taxon>Chordata</taxon>
        <taxon>Craniata</taxon>
        <taxon>Vertebrata</taxon>
        <taxon>Euteleostomi</taxon>
        <taxon>Actinopterygii</taxon>
        <taxon>Neopterygii</taxon>
        <taxon>Teleostei</taxon>
        <taxon>Ostariophysi</taxon>
        <taxon>Cypriniformes</taxon>
        <taxon>Nemacheilidae</taxon>
        <taxon>Triplophysa</taxon>
    </lineage>
</organism>
<dbReference type="EMBL" id="JAFHDT010000002">
    <property type="protein sequence ID" value="KAI7812731.1"/>
    <property type="molecule type" value="Genomic_DNA"/>
</dbReference>
<accession>A0A9W7X346</accession>
<sequence>MMTPEPATELGPEPATGSLAPSSLLVTPNSLALSSNQLLTYFIPLVPPSSFFHVRPVQLLGPLHFTDSAQLPGSFSFTQLNGLISQLLNPPPLMVPCSSFGLTTHTFHLYAPLWSNTTQAPLGYFIPLAPSWSLVILVSLWTSGPPSAIGPFTLHHAPPSVCLGFHLIQPHFHLWEALSVKDVWVSSNVTGILN</sequence>
<dbReference type="Proteomes" id="UP001059041">
    <property type="component" value="Linkage Group LG2"/>
</dbReference>
<protein>
    <submittedName>
        <fullName evidence="1">Uncharacterized protein</fullName>
    </submittedName>
</protein>
<comment type="caution">
    <text evidence="1">The sequence shown here is derived from an EMBL/GenBank/DDBJ whole genome shotgun (WGS) entry which is preliminary data.</text>
</comment>
<evidence type="ECO:0000313" key="2">
    <source>
        <dbReference type="Proteomes" id="UP001059041"/>
    </source>
</evidence>
<evidence type="ECO:0000313" key="1">
    <source>
        <dbReference type="EMBL" id="KAI7812731.1"/>
    </source>
</evidence>
<gene>
    <name evidence="1" type="ORF">IRJ41_008138</name>
</gene>
<dbReference type="AlphaFoldDB" id="A0A9W7X346"/>